<keyword evidence="1" id="KW-1133">Transmembrane helix</keyword>
<sequence>MSLFNDSKQIYSDIIAQNLPLVFCTLLYGTELMTKISGNVSTFVLGFYVSAKCYNIWGAKKKIIALPLLVSSINNGLALGLLGFGGVNQETIKIFLPVNFFTNLFLTLMIAQQPLFSWTDLVDWTPSL</sequence>
<feature type="transmembrane region" description="Helical" evidence="1">
    <location>
        <begin position="32"/>
        <end position="51"/>
    </location>
</feature>
<accession>A0A4S8LW51</accession>
<evidence type="ECO:0000313" key="3">
    <source>
        <dbReference type="Proteomes" id="UP000297245"/>
    </source>
</evidence>
<feature type="transmembrane region" description="Helical" evidence="1">
    <location>
        <begin position="94"/>
        <end position="111"/>
    </location>
</feature>
<feature type="transmembrane region" description="Helical" evidence="1">
    <location>
        <begin position="63"/>
        <end position="82"/>
    </location>
</feature>
<dbReference type="Proteomes" id="UP000297245">
    <property type="component" value="Unassembled WGS sequence"/>
</dbReference>
<dbReference type="AlphaFoldDB" id="A0A4S8LW51"/>
<evidence type="ECO:0000313" key="2">
    <source>
        <dbReference type="EMBL" id="THU93373.1"/>
    </source>
</evidence>
<keyword evidence="3" id="KW-1185">Reference proteome</keyword>
<reference evidence="2 3" key="1">
    <citation type="journal article" date="2019" name="Nat. Ecol. Evol.">
        <title>Megaphylogeny resolves global patterns of mushroom evolution.</title>
        <authorList>
            <person name="Varga T."/>
            <person name="Krizsan K."/>
            <person name="Foldi C."/>
            <person name="Dima B."/>
            <person name="Sanchez-Garcia M."/>
            <person name="Sanchez-Ramirez S."/>
            <person name="Szollosi G.J."/>
            <person name="Szarkandi J.G."/>
            <person name="Papp V."/>
            <person name="Albert L."/>
            <person name="Andreopoulos W."/>
            <person name="Angelini C."/>
            <person name="Antonin V."/>
            <person name="Barry K.W."/>
            <person name="Bougher N.L."/>
            <person name="Buchanan P."/>
            <person name="Buyck B."/>
            <person name="Bense V."/>
            <person name="Catcheside P."/>
            <person name="Chovatia M."/>
            <person name="Cooper J."/>
            <person name="Damon W."/>
            <person name="Desjardin D."/>
            <person name="Finy P."/>
            <person name="Geml J."/>
            <person name="Haridas S."/>
            <person name="Hughes K."/>
            <person name="Justo A."/>
            <person name="Karasinski D."/>
            <person name="Kautmanova I."/>
            <person name="Kiss B."/>
            <person name="Kocsube S."/>
            <person name="Kotiranta H."/>
            <person name="LaButti K.M."/>
            <person name="Lechner B.E."/>
            <person name="Liimatainen K."/>
            <person name="Lipzen A."/>
            <person name="Lukacs Z."/>
            <person name="Mihaltcheva S."/>
            <person name="Morgado L.N."/>
            <person name="Niskanen T."/>
            <person name="Noordeloos M.E."/>
            <person name="Ohm R.A."/>
            <person name="Ortiz-Santana B."/>
            <person name="Ovrebo C."/>
            <person name="Racz N."/>
            <person name="Riley R."/>
            <person name="Savchenko A."/>
            <person name="Shiryaev A."/>
            <person name="Soop K."/>
            <person name="Spirin V."/>
            <person name="Szebenyi C."/>
            <person name="Tomsovsky M."/>
            <person name="Tulloss R.E."/>
            <person name="Uehling J."/>
            <person name="Grigoriev I.V."/>
            <person name="Vagvolgyi C."/>
            <person name="Papp T."/>
            <person name="Martin F.M."/>
            <person name="Miettinen O."/>
            <person name="Hibbett D.S."/>
            <person name="Nagy L.G."/>
        </authorList>
    </citation>
    <scope>NUCLEOTIDE SEQUENCE [LARGE SCALE GENOMIC DNA]</scope>
    <source>
        <strain evidence="2 3">CBS 962.96</strain>
    </source>
</reference>
<keyword evidence="1" id="KW-0812">Transmembrane</keyword>
<dbReference type="OrthoDB" id="3226582at2759"/>
<protein>
    <submittedName>
        <fullName evidence="2">Uncharacterized protein</fullName>
    </submittedName>
</protein>
<gene>
    <name evidence="2" type="ORF">K435DRAFT_799785</name>
</gene>
<keyword evidence="1" id="KW-0472">Membrane</keyword>
<proteinExistence type="predicted"/>
<organism evidence="2 3">
    <name type="scientific">Dendrothele bispora (strain CBS 962.96)</name>
    <dbReference type="NCBI Taxonomy" id="1314807"/>
    <lineage>
        <taxon>Eukaryota</taxon>
        <taxon>Fungi</taxon>
        <taxon>Dikarya</taxon>
        <taxon>Basidiomycota</taxon>
        <taxon>Agaricomycotina</taxon>
        <taxon>Agaricomycetes</taxon>
        <taxon>Agaricomycetidae</taxon>
        <taxon>Agaricales</taxon>
        <taxon>Agaricales incertae sedis</taxon>
        <taxon>Dendrothele</taxon>
    </lineage>
</organism>
<name>A0A4S8LW51_DENBC</name>
<dbReference type="EMBL" id="ML179251">
    <property type="protein sequence ID" value="THU93373.1"/>
    <property type="molecule type" value="Genomic_DNA"/>
</dbReference>
<evidence type="ECO:0000256" key="1">
    <source>
        <dbReference type="SAM" id="Phobius"/>
    </source>
</evidence>